<dbReference type="GO" id="GO:0006355">
    <property type="term" value="P:regulation of DNA-templated transcription"/>
    <property type="evidence" value="ECO:0007669"/>
    <property type="project" value="TreeGrafter"/>
</dbReference>
<dbReference type="Proteomes" id="UP000273405">
    <property type="component" value="Unassembled WGS sequence"/>
</dbReference>
<keyword evidence="3" id="KW-0805">Transcription regulation</keyword>
<dbReference type="CDD" id="cd00156">
    <property type="entry name" value="REC"/>
    <property type="match status" value="1"/>
</dbReference>
<evidence type="ECO:0000256" key="1">
    <source>
        <dbReference type="ARBA" id="ARBA00022553"/>
    </source>
</evidence>
<proteinExistence type="predicted"/>
<dbReference type="Gene3D" id="3.30.70.270">
    <property type="match status" value="1"/>
</dbReference>
<dbReference type="SMART" id="SM00267">
    <property type="entry name" value="GGDEF"/>
    <property type="match status" value="1"/>
</dbReference>
<dbReference type="InterPro" id="IPR043128">
    <property type="entry name" value="Rev_trsase/Diguanyl_cyclase"/>
</dbReference>
<evidence type="ECO:0000259" key="8">
    <source>
        <dbReference type="PROSITE" id="PS50110"/>
    </source>
</evidence>
<evidence type="ECO:0000259" key="9">
    <source>
        <dbReference type="PROSITE" id="PS50887"/>
    </source>
</evidence>
<feature type="domain" description="GGDEF" evidence="9">
    <location>
        <begin position="185"/>
        <end position="323"/>
    </location>
</feature>
<gene>
    <name evidence="10" type="ORF">D7X12_32965</name>
</gene>
<organism evidence="10 11">
    <name type="scientific">Corallococcus sicarius</name>
    <dbReference type="NCBI Taxonomy" id="2316726"/>
    <lineage>
        <taxon>Bacteria</taxon>
        <taxon>Pseudomonadati</taxon>
        <taxon>Myxococcota</taxon>
        <taxon>Myxococcia</taxon>
        <taxon>Myxococcales</taxon>
        <taxon>Cystobacterineae</taxon>
        <taxon>Myxococcaceae</taxon>
        <taxon>Corallococcus</taxon>
    </lineage>
</organism>
<evidence type="ECO:0000256" key="6">
    <source>
        <dbReference type="PROSITE-ProRule" id="PRU00169"/>
    </source>
</evidence>
<dbReference type="InterPro" id="IPR039420">
    <property type="entry name" value="WalR-like"/>
</dbReference>
<evidence type="ECO:0000256" key="7">
    <source>
        <dbReference type="SAM" id="MobiDB-lite"/>
    </source>
</evidence>
<dbReference type="PROSITE" id="PS50110">
    <property type="entry name" value="RESPONSE_REGULATORY"/>
    <property type="match status" value="1"/>
</dbReference>
<dbReference type="NCBIfam" id="TIGR00254">
    <property type="entry name" value="GGDEF"/>
    <property type="match status" value="1"/>
</dbReference>
<dbReference type="GO" id="GO:0000156">
    <property type="term" value="F:phosphorelay response regulator activity"/>
    <property type="evidence" value="ECO:0007669"/>
    <property type="project" value="TreeGrafter"/>
</dbReference>
<dbReference type="PANTHER" id="PTHR48111:SF1">
    <property type="entry name" value="TWO-COMPONENT RESPONSE REGULATOR ORR33"/>
    <property type="match status" value="1"/>
</dbReference>
<feature type="region of interest" description="Disordered" evidence="7">
    <location>
        <begin position="123"/>
        <end position="146"/>
    </location>
</feature>
<dbReference type="SUPFAM" id="SSF55073">
    <property type="entry name" value="Nucleotide cyclase"/>
    <property type="match status" value="1"/>
</dbReference>
<dbReference type="InterPro" id="IPR000160">
    <property type="entry name" value="GGDEF_dom"/>
</dbReference>
<dbReference type="Pfam" id="PF00990">
    <property type="entry name" value="GGDEF"/>
    <property type="match status" value="1"/>
</dbReference>
<dbReference type="SUPFAM" id="SSF52172">
    <property type="entry name" value="CheY-like"/>
    <property type="match status" value="1"/>
</dbReference>
<dbReference type="PROSITE" id="PS50887">
    <property type="entry name" value="GGDEF"/>
    <property type="match status" value="1"/>
</dbReference>
<feature type="domain" description="Response regulatory" evidence="8">
    <location>
        <begin position="3"/>
        <end position="116"/>
    </location>
</feature>
<dbReference type="Pfam" id="PF00072">
    <property type="entry name" value="Response_reg"/>
    <property type="match status" value="1"/>
</dbReference>
<dbReference type="OrthoDB" id="5380809at2"/>
<evidence type="ECO:0000313" key="10">
    <source>
        <dbReference type="EMBL" id="RKH36329.1"/>
    </source>
</evidence>
<dbReference type="SMART" id="SM00448">
    <property type="entry name" value="REC"/>
    <property type="match status" value="1"/>
</dbReference>
<comment type="caution">
    <text evidence="6">Lacks conserved residue(s) required for the propagation of feature annotation.</text>
</comment>
<dbReference type="RefSeq" id="WP_120629197.1">
    <property type="nucleotide sequence ID" value="NZ_RAWG01000301.1"/>
</dbReference>
<evidence type="ECO:0000256" key="2">
    <source>
        <dbReference type="ARBA" id="ARBA00023012"/>
    </source>
</evidence>
<dbReference type="EMBL" id="RAWG01000301">
    <property type="protein sequence ID" value="RKH36329.1"/>
    <property type="molecule type" value="Genomic_DNA"/>
</dbReference>
<sequence length="332" mass="34624">MATVLLAEPSAPVASALRRYLEGAGHEVAWVGSAAEARRLLEDRPPAVLVASASLPVDGEALCQELRQKGSRLPVLLVYPPDEEQADPRATQAGADGCLVGPLKRGTVVTCVRLVLRLHEAGAGAQAPEDSGTPASAVGIPARPGGLPERRASRTDVFAVSTSPDFDFLKRLLLMEVKRSRRYRYPISLLLVEVDRFTEHTLSLTPQARTALLAEALGLLTAGVRDIDVVVPFADSRFVAFLPHTPRSGARVVAERLRERMPFLKALPGATASVGVAVSEPTGGGKGLTQGAGLSFGGLLKEAGEALRRAQMGGGDSVVVAPSGPGAGAQDG</sequence>
<name>A0A3A8MYF3_9BACT</name>
<evidence type="ECO:0000256" key="5">
    <source>
        <dbReference type="ARBA" id="ARBA00023163"/>
    </source>
</evidence>
<evidence type="ECO:0000313" key="11">
    <source>
        <dbReference type="Proteomes" id="UP000273405"/>
    </source>
</evidence>
<keyword evidence="1" id="KW-0597">Phosphoprotein</keyword>
<keyword evidence="11" id="KW-1185">Reference proteome</keyword>
<keyword evidence="2" id="KW-0902">Two-component regulatory system</keyword>
<comment type="caution">
    <text evidence="10">The sequence shown here is derived from an EMBL/GenBank/DDBJ whole genome shotgun (WGS) entry which is preliminary data.</text>
</comment>
<accession>A0A3A8MYF3</accession>
<dbReference type="InterPro" id="IPR011006">
    <property type="entry name" value="CheY-like_superfamily"/>
</dbReference>
<dbReference type="GO" id="GO:0000976">
    <property type="term" value="F:transcription cis-regulatory region binding"/>
    <property type="evidence" value="ECO:0007669"/>
    <property type="project" value="TreeGrafter"/>
</dbReference>
<evidence type="ECO:0000256" key="4">
    <source>
        <dbReference type="ARBA" id="ARBA00023125"/>
    </source>
</evidence>
<keyword evidence="4" id="KW-0238">DNA-binding</keyword>
<protein>
    <submittedName>
        <fullName evidence="10">Diguanylate cyclase</fullName>
    </submittedName>
</protein>
<dbReference type="PANTHER" id="PTHR48111">
    <property type="entry name" value="REGULATOR OF RPOS"/>
    <property type="match status" value="1"/>
</dbReference>
<dbReference type="AlphaFoldDB" id="A0A3A8MYF3"/>
<dbReference type="InterPro" id="IPR001789">
    <property type="entry name" value="Sig_transdc_resp-reg_receiver"/>
</dbReference>
<dbReference type="GO" id="GO:0032993">
    <property type="term" value="C:protein-DNA complex"/>
    <property type="evidence" value="ECO:0007669"/>
    <property type="project" value="TreeGrafter"/>
</dbReference>
<dbReference type="InterPro" id="IPR029787">
    <property type="entry name" value="Nucleotide_cyclase"/>
</dbReference>
<keyword evidence="5" id="KW-0804">Transcription</keyword>
<dbReference type="Gene3D" id="3.40.50.2300">
    <property type="match status" value="1"/>
</dbReference>
<evidence type="ECO:0000256" key="3">
    <source>
        <dbReference type="ARBA" id="ARBA00023015"/>
    </source>
</evidence>
<reference evidence="11" key="1">
    <citation type="submission" date="2018-09" db="EMBL/GenBank/DDBJ databases">
        <authorList>
            <person name="Livingstone P.G."/>
            <person name="Whitworth D.E."/>
        </authorList>
    </citation>
    <scope>NUCLEOTIDE SEQUENCE [LARGE SCALE GENOMIC DNA]</scope>
    <source>
        <strain evidence="11">CA040B</strain>
    </source>
</reference>
<dbReference type="GO" id="GO:0005829">
    <property type="term" value="C:cytosol"/>
    <property type="evidence" value="ECO:0007669"/>
    <property type="project" value="TreeGrafter"/>
</dbReference>